<sequence length="217" mass="23695">MGNTEGHFPGIGAFWVKYVGANCRVEVGGVVLFTKDEINKRQEETKDPDEEAGGMDVDRLASLVHMDGMDDGQVTVEADAHQEEDAAVQVESKDGANQLAHDMAKDPTVHRLHCPEGEGEDQEEIGDGQVQDESICDGSPSSLVAAKDENHQCITQNAQEEDEGVQHRHKDAGKPFNYDGPAWFGVKQSSIKFSLIILVSLEKKQKTNITSRIGPLI</sequence>
<keyword evidence="3" id="KW-1185">Reference proteome</keyword>
<feature type="region of interest" description="Disordered" evidence="1">
    <location>
        <begin position="115"/>
        <end position="139"/>
    </location>
</feature>
<gene>
    <name evidence="2" type="ORF">scyTo_0022101</name>
</gene>
<comment type="caution">
    <text evidence="2">The sequence shown here is derived from an EMBL/GenBank/DDBJ whole genome shotgun (WGS) entry which is preliminary data.</text>
</comment>
<accession>A0A401Q6H1</accession>
<reference evidence="2 3" key="1">
    <citation type="journal article" date="2018" name="Nat. Ecol. Evol.">
        <title>Shark genomes provide insights into elasmobranch evolution and the origin of vertebrates.</title>
        <authorList>
            <person name="Hara Y"/>
            <person name="Yamaguchi K"/>
            <person name="Onimaru K"/>
            <person name="Kadota M"/>
            <person name="Koyanagi M"/>
            <person name="Keeley SD"/>
            <person name="Tatsumi K"/>
            <person name="Tanaka K"/>
            <person name="Motone F"/>
            <person name="Kageyama Y"/>
            <person name="Nozu R"/>
            <person name="Adachi N"/>
            <person name="Nishimura O"/>
            <person name="Nakagawa R"/>
            <person name="Tanegashima C"/>
            <person name="Kiyatake I"/>
            <person name="Matsumoto R"/>
            <person name="Murakumo K"/>
            <person name="Nishida K"/>
            <person name="Terakita A"/>
            <person name="Kuratani S"/>
            <person name="Sato K"/>
            <person name="Hyodo S Kuraku.S."/>
        </authorList>
    </citation>
    <scope>NUCLEOTIDE SEQUENCE [LARGE SCALE GENOMIC DNA]</scope>
</reference>
<evidence type="ECO:0000256" key="1">
    <source>
        <dbReference type="SAM" id="MobiDB-lite"/>
    </source>
</evidence>
<dbReference type="EMBL" id="BFAA01021217">
    <property type="protein sequence ID" value="GCB80968.1"/>
    <property type="molecule type" value="Genomic_DNA"/>
</dbReference>
<proteinExistence type="predicted"/>
<dbReference type="AlphaFoldDB" id="A0A401Q6H1"/>
<organism evidence="2 3">
    <name type="scientific">Scyliorhinus torazame</name>
    <name type="common">Cloudy catshark</name>
    <name type="synonym">Catulus torazame</name>
    <dbReference type="NCBI Taxonomy" id="75743"/>
    <lineage>
        <taxon>Eukaryota</taxon>
        <taxon>Metazoa</taxon>
        <taxon>Chordata</taxon>
        <taxon>Craniata</taxon>
        <taxon>Vertebrata</taxon>
        <taxon>Chondrichthyes</taxon>
        <taxon>Elasmobranchii</taxon>
        <taxon>Galeomorphii</taxon>
        <taxon>Galeoidea</taxon>
        <taxon>Carcharhiniformes</taxon>
        <taxon>Scyliorhinidae</taxon>
        <taxon>Scyliorhinus</taxon>
    </lineage>
</organism>
<feature type="compositionally biased region" description="Acidic residues" evidence="1">
    <location>
        <begin position="117"/>
        <end position="126"/>
    </location>
</feature>
<evidence type="ECO:0000313" key="2">
    <source>
        <dbReference type="EMBL" id="GCB80968.1"/>
    </source>
</evidence>
<dbReference type="Proteomes" id="UP000288216">
    <property type="component" value="Unassembled WGS sequence"/>
</dbReference>
<protein>
    <submittedName>
        <fullName evidence="2">Uncharacterized protein</fullName>
    </submittedName>
</protein>
<name>A0A401Q6H1_SCYTO</name>
<evidence type="ECO:0000313" key="3">
    <source>
        <dbReference type="Proteomes" id="UP000288216"/>
    </source>
</evidence>